<dbReference type="OrthoDB" id="1055148at2759"/>
<evidence type="ECO:0000256" key="2">
    <source>
        <dbReference type="ARBA" id="ARBA00010617"/>
    </source>
</evidence>
<dbReference type="PRINTS" id="PR00465">
    <property type="entry name" value="EP450IV"/>
</dbReference>
<evidence type="ECO:0000313" key="9">
    <source>
        <dbReference type="EMBL" id="KDN68836.1"/>
    </source>
</evidence>
<organism evidence="9 10">
    <name type="scientific">Colletotrichum sublineola</name>
    <name type="common">Sorghum anthracnose fungus</name>
    <dbReference type="NCBI Taxonomy" id="1173701"/>
    <lineage>
        <taxon>Eukaryota</taxon>
        <taxon>Fungi</taxon>
        <taxon>Dikarya</taxon>
        <taxon>Ascomycota</taxon>
        <taxon>Pezizomycotina</taxon>
        <taxon>Sordariomycetes</taxon>
        <taxon>Hypocreomycetidae</taxon>
        <taxon>Glomerellales</taxon>
        <taxon>Glomerellaceae</taxon>
        <taxon>Colletotrichum</taxon>
        <taxon>Colletotrichum graminicola species complex</taxon>
    </lineage>
</organism>
<proteinExistence type="inferred from homology"/>
<feature type="transmembrane region" description="Helical" evidence="8">
    <location>
        <begin position="20"/>
        <end position="37"/>
    </location>
</feature>
<evidence type="ECO:0000256" key="1">
    <source>
        <dbReference type="ARBA" id="ARBA00001971"/>
    </source>
</evidence>
<dbReference type="GO" id="GO:0005506">
    <property type="term" value="F:iron ion binding"/>
    <property type="evidence" value="ECO:0007669"/>
    <property type="project" value="InterPro"/>
</dbReference>
<dbReference type="GO" id="GO:0016705">
    <property type="term" value="F:oxidoreductase activity, acting on paired donors, with incorporation or reduction of molecular oxygen"/>
    <property type="evidence" value="ECO:0007669"/>
    <property type="project" value="InterPro"/>
</dbReference>
<evidence type="ECO:0000256" key="8">
    <source>
        <dbReference type="SAM" id="Phobius"/>
    </source>
</evidence>
<feature type="transmembrane region" description="Helical" evidence="8">
    <location>
        <begin position="289"/>
        <end position="311"/>
    </location>
</feature>
<dbReference type="InterPro" id="IPR001128">
    <property type="entry name" value="Cyt_P450"/>
</dbReference>
<reference evidence="10" key="1">
    <citation type="journal article" date="2014" name="Genome Announc.">
        <title>Draft genome sequence of Colletotrichum sublineola, a destructive pathogen of cultivated sorghum.</title>
        <authorList>
            <person name="Baroncelli R."/>
            <person name="Sanz-Martin J.M."/>
            <person name="Rech G.E."/>
            <person name="Sukno S.A."/>
            <person name="Thon M.R."/>
        </authorList>
    </citation>
    <scope>NUCLEOTIDE SEQUENCE [LARGE SCALE GENOMIC DNA]</scope>
    <source>
        <strain evidence="10">TX430BB</strain>
    </source>
</reference>
<dbReference type="GO" id="GO:0004497">
    <property type="term" value="F:monooxygenase activity"/>
    <property type="evidence" value="ECO:0007669"/>
    <property type="project" value="UniProtKB-KW"/>
</dbReference>
<dbReference type="PANTHER" id="PTHR24304:SF2">
    <property type="entry name" value="24-HYDROXYCHOLESTEROL 7-ALPHA-HYDROXYLASE"/>
    <property type="match status" value="1"/>
</dbReference>
<evidence type="ECO:0000256" key="3">
    <source>
        <dbReference type="ARBA" id="ARBA00022617"/>
    </source>
</evidence>
<keyword evidence="5 7" id="KW-0408">Iron</keyword>
<dbReference type="GO" id="GO:0020037">
    <property type="term" value="F:heme binding"/>
    <property type="evidence" value="ECO:0007669"/>
    <property type="project" value="InterPro"/>
</dbReference>
<dbReference type="Gene3D" id="1.10.630.10">
    <property type="entry name" value="Cytochrome P450"/>
    <property type="match status" value="1"/>
</dbReference>
<dbReference type="HOGENOM" id="CLU_033574_2_0_1"/>
<keyword evidence="8" id="KW-0812">Transmembrane</keyword>
<sequence length="515" mass="57945">MSVAEVASAVLRPYDWPMSVWVLLLTGLAYAIGSLVHRPSFPSNAPRLFKTYPIFGTPRFFSDRGNFLGEGRQLAKSGNWSFYFGKKRLVGLGGVEGRKLFFESRELDFSKGYGALLNATPEINLSSGERSSEDSFDVKFNRNLVRLLRKDVLTQRLHLLVSDARGTMDALAARIGPSSEFGTSDPFEDMYRLVFQLTVRMVGCDEVAEDPALLQRMLHIFEGIDGAATATKVMFPWMPTVGHLRRVISGAKMYRILEGLIRERKARGVPGNDALQFLMDNGDSTIEMVAFLVGALFAGLINTGINAAYMLCFLAGDPHWYGEFRREVDGVIARRRRSEDQAPDEILASMTMDEWESEFPLIDLGLKEVIRHTITGCGFRYNESGKDLPIGKTGEVLPRDAYAVYQFDSTHMDPNFFPDPLRWDPGRYLPGREEDKKDPHAFIGWGTGRHPCLGMRFAKLEVAVTTAMFLARFDFYLADADGNKMDKVPENSIDRNKHSAAKPKEKLFLKFKPRT</sequence>
<comment type="cofactor">
    <cofactor evidence="1 7">
        <name>heme</name>
        <dbReference type="ChEBI" id="CHEBI:30413"/>
    </cofactor>
</comment>
<evidence type="ECO:0000256" key="5">
    <source>
        <dbReference type="ARBA" id="ARBA00023004"/>
    </source>
</evidence>
<dbReference type="SUPFAM" id="SSF48264">
    <property type="entry name" value="Cytochrome P450"/>
    <property type="match status" value="1"/>
</dbReference>
<keyword evidence="8" id="KW-0472">Membrane</keyword>
<dbReference type="InterPro" id="IPR036396">
    <property type="entry name" value="Cyt_P450_sf"/>
</dbReference>
<evidence type="ECO:0000256" key="6">
    <source>
        <dbReference type="ARBA" id="ARBA00023033"/>
    </source>
</evidence>
<evidence type="ECO:0000313" key="10">
    <source>
        <dbReference type="Proteomes" id="UP000027238"/>
    </source>
</evidence>
<dbReference type="CDD" id="cd00302">
    <property type="entry name" value="cytochrome_P450"/>
    <property type="match status" value="1"/>
</dbReference>
<dbReference type="OMA" id="MFPWLPT"/>
<dbReference type="InterPro" id="IPR050529">
    <property type="entry name" value="CYP450_sterol_14alpha_dmase"/>
</dbReference>
<comment type="caution">
    <text evidence="9">The sequence shown here is derived from an EMBL/GenBank/DDBJ whole genome shotgun (WGS) entry which is preliminary data.</text>
</comment>
<comment type="similarity">
    <text evidence="2">Belongs to the cytochrome P450 family.</text>
</comment>
<dbReference type="InterPro" id="IPR002403">
    <property type="entry name" value="Cyt_P450_E_grp-IV"/>
</dbReference>
<keyword evidence="6" id="KW-0503">Monooxygenase</keyword>
<dbReference type="Proteomes" id="UP000027238">
    <property type="component" value="Unassembled WGS sequence"/>
</dbReference>
<dbReference type="EMBL" id="JMSE01000609">
    <property type="protein sequence ID" value="KDN68836.1"/>
    <property type="molecule type" value="Genomic_DNA"/>
</dbReference>
<gene>
    <name evidence="9" type="ORF">CSUB01_05910</name>
</gene>
<evidence type="ECO:0000256" key="4">
    <source>
        <dbReference type="ARBA" id="ARBA00022723"/>
    </source>
</evidence>
<keyword evidence="6" id="KW-0560">Oxidoreductase</keyword>
<dbReference type="Pfam" id="PF00067">
    <property type="entry name" value="p450"/>
    <property type="match status" value="1"/>
</dbReference>
<dbReference type="eggNOG" id="KOG0684">
    <property type="taxonomic scope" value="Eukaryota"/>
</dbReference>
<name>A0A066XSW3_COLSU</name>
<keyword evidence="10" id="KW-1185">Reference proteome</keyword>
<evidence type="ECO:0000256" key="7">
    <source>
        <dbReference type="PIRSR" id="PIRSR602403-1"/>
    </source>
</evidence>
<feature type="binding site" description="axial binding residue" evidence="7">
    <location>
        <position position="452"/>
    </location>
    <ligand>
        <name>heme</name>
        <dbReference type="ChEBI" id="CHEBI:30413"/>
    </ligand>
    <ligandPart>
        <name>Fe</name>
        <dbReference type="ChEBI" id="CHEBI:18248"/>
    </ligandPart>
</feature>
<accession>A0A066XSW3</accession>
<dbReference type="PANTHER" id="PTHR24304">
    <property type="entry name" value="CYTOCHROME P450 FAMILY 7"/>
    <property type="match status" value="1"/>
</dbReference>
<protein>
    <submittedName>
        <fullName evidence="9">Putative cytochrome P450 6A1</fullName>
    </submittedName>
</protein>
<keyword evidence="4 7" id="KW-0479">Metal-binding</keyword>
<keyword evidence="8" id="KW-1133">Transmembrane helix</keyword>
<keyword evidence="3 7" id="KW-0349">Heme</keyword>
<dbReference type="AlphaFoldDB" id="A0A066XSW3"/>
<dbReference type="STRING" id="1173701.A0A066XSW3"/>